<accession>A0ACC6TPM3</accession>
<comment type="caution">
    <text evidence="1">The sequence shown here is derived from an EMBL/GenBank/DDBJ whole genome shotgun (WGS) entry which is preliminary data.</text>
</comment>
<dbReference type="EMBL" id="JZWS03000007">
    <property type="protein sequence ID" value="MEW9491832.1"/>
    <property type="molecule type" value="Genomic_DNA"/>
</dbReference>
<keyword evidence="1" id="KW-0489">Methyltransferase</keyword>
<dbReference type="Proteomes" id="UP000053480">
    <property type="component" value="Unassembled WGS sequence"/>
</dbReference>
<protein>
    <submittedName>
        <fullName evidence="1">Uroporphyrinogen-III C-methyltransferase</fullName>
        <ecNumber evidence="1">2.1.1.107</ecNumber>
    </submittedName>
</protein>
<proteinExistence type="predicted"/>
<sequence length="241" mass="26204">MKGKVYLVGAGPGDPELITVKGLKILEMADVVVYDRLIPRELLAKCKKEAELIYVGKGVGESETQSEINEILVEKAKEDKVVVRLKGGDPYVFGRGEEECSYVIESGLECEVVPGITSAIAVPEYAGIPVTSRWYSSGFSVITGTRAGGQVIDNDYIPKKGTIVVLMGVNRVEELQKVLAEVRDPETPVAVIQEGTTASQRVFVTTLSKLSVTIKENNVRSPAVIVVGEVIKLRNKLWKQS</sequence>
<evidence type="ECO:0000313" key="2">
    <source>
        <dbReference type="Proteomes" id="UP000053480"/>
    </source>
</evidence>
<reference evidence="1" key="1">
    <citation type="submission" date="2024-07" db="EMBL/GenBank/DDBJ databases">
        <title>Metagenome and Metagenome-Assembled Genomes of Archaea from a hot spring from the geothermal field of Los Azufres, Mexico.</title>
        <authorList>
            <person name="Marin-Paredes R."/>
            <person name="Martinez-Romero E."/>
            <person name="Servin-Garciduenas L.E."/>
        </authorList>
    </citation>
    <scope>NUCLEOTIDE SEQUENCE</scope>
    <source>
        <strain evidence="1">AZ1-454</strain>
    </source>
</reference>
<organism evidence="1 2">
    <name type="scientific">Candidatus Aramenus sulfurataquae</name>
    <dbReference type="NCBI Taxonomy" id="1326980"/>
    <lineage>
        <taxon>Archaea</taxon>
        <taxon>Thermoproteota</taxon>
        <taxon>Thermoprotei</taxon>
        <taxon>Sulfolobales</taxon>
        <taxon>Sulfolobaceae</taxon>
        <taxon>Candidatus Aramenus</taxon>
    </lineage>
</organism>
<keyword evidence="1" id="KW-0808">Transferase</keyword>
<name>A0ACC6TPM3_9CREN</name>
<evidence type="ECO:0000313" key="1">
    <source>
        <dbReference type="EMBL" id="MEW9491832.1"/>
    </source>
</evidence>
<dbReference type="EC" id="2.1.1.107" evidence="1"/>
<gene>
    <name evidence="1" type="primary">cobA</name>
    <name evidence="1" type="ORF">TQ35_0006490</name>
</gene>